<reference evidence="2" key="1">
    <citation type="submission" date="2020-05" db="EMBL/GenBank/DDBJ databases">
        <title>The draft genome sequence of Maribacter sp. ANRC-HE7.</title>
        <authorList>
            <person name="Mu L."/>
        </authorList>
    </citation>
    <scope>NUCLEOTIDE SEQUENCE</scope>
    <source>
        <strain evidence="2">ANRC-HE7</strain>
    </source>
</reference>
<evidence type="ECO:0000313" key="2">
    <source>
        <dbReference type="EMBL" id="MBD0778112.1"/>
    </source>
</evidence>
<dbReference type="RefSeq" id="WP_188243623.1">
    <property type="nucleotide sequence ID" value="NZ_JABTCF010000005.1"/>
</dbReference>
<dbReference type="Proteomes" id="UP001166021">
    <property type="component" value="Unassembled WGS sequence"/>
</dbReference>
<keyword evidence="2" id="KW-0418">Kinase</keyword>
<keyword evidence="1" id="KW-0732">Signal</keyword>
<feature type="signal peptide" evidence="1">
    <location>
        <begin position="1"/>
        <end position="28"/>
    </location>
</feature>
<dbReference type="PROSITE" id="PS51257">
    <property type="entry name" value="PROKAR_LIPOPROTEIN"/>
    <property type="match status" value="1"/>
</dbReference>
<keyword evidence="3" id="KW-1185">Reference proteome</keyword>
<dbReference type="PANTHER" id="PTHR40050">
    <property type="entry name" value="INNER SPORE COAT PROTEIN H"/>
    <property type="match status" value="1"/>
</dbReference>
<evidence type="ECO:0000313" key="3">
    <source>
        <dbReference type="Proteomes" id="UP001166021"/>
    </source>
</evidence>
<feature type="chain" id="PRO_5045203429" evidence="1">
    <location>
        <begin position="29"/>
        <end position="469"/>
    </location>
</feature>
<dbReference type="PANTHER" id="PTHR40050:SF1">
    <property type="entry name" value="INNER SPORE COAT PROTEIN H"/>
    <property type="match status" value="1"/>
</dbReference>
<protein>
    <submittedName>
        <fullName evidence="2">CotH kinase family protein</fullName>
    </submittedName>
</protein>
<gene>
    <name evidence="2" type="ORF">HPE56_09935</name>
</gene>
<dbReference type="GO" id="GO:0016301">
    <property type="term" value="F:kinase activity"/>
    <property type="evidence" value="ECO:0007669"/>
    <property type="project" value="UniProtKB-KW"/>
</dbReference>
<comment type="caution">
    <text evidence="2">The sequence shown here is derived from an EMBL/GenBank/DDBJ whole genome shotgun (WGS) entry which is preliminary data.</text>
</comment>
<proteinExistence type="predicted"/>
<dbReference type="EMBL" id="JABTCF010000005">
    <property type="protein sequence ID" value="MBD0778112.1"/>
    <property type="molecule type" value="Genomic_DNA"/>
</dbReference>
<organism evidence="2 3">
    <name type="scientific">Maribacter aquimaris</name>
    <dbReference type="NCBI Taxonomy" id="2737171"/>
    <lineage>
        <taxon>Bacteria</taxon>
        <taxon>Pseudomonadati</taxon>
        <taxon>Bacteroidota</taxon>
        <taxon>Flavobacteriia</taxon>
        <taxon>Flavobacteriales</taxon>
        <taxon>Flavobacteriaceae</taxon>
        <taxon>Maribacter</taxon>
    </lineage>
</organism>
<accession>A0ABR7V4K7</accession>
<keyword evidence="2" id="KW-0808">Transferase</keyword>
<name>A0ABR7V4K7_9FLAO</name>
<dbReference type="Pfam" id="PF08757">
    <property type="entry name" value="CotH"/>
    <property type="match status" value="1"/>
</dbReference>
<sequence length="469" mass="53200">MKRIKKHTFYYGSLLILFSVLTFLGCSSDDGSPMQGTEGEEPGETIVSPEDKLPLITIRTNGAAILDEPKIDAEMTITTADVDSYTGKIGIEIRGASSQMFPKKSYGMETRDADNEDYDVSLFGFPEEEDWIFYGPYSDKTLVRNKLIYDLSREIDVYASRTVFAELNINDDYQGVYVFMEKLKRDGNRIDINKLKDDENSGEDLTGGYILKIDKTAGSNLGGGLNDQNSFTSSHAPMNSSMGQTIDFLYEYPDAEDITPEQKVYISDYVNQFENALASEDFADPELGYAAYMDVDSFIDFFLLNEISNNVDGYRLSTYMYKDKNEKLKMGPIWDFNLAFGNADYCSGGATNVWAYKFNERCSEDYWQVPFWWDRLLQDPVFVTALKARWNTLRGSTFSTGGIHDKIDGYVKTLKDAGAIASNFEKWDVLGTYVWPNNYIGNNYDGEISYLKNWIDDRLIWLDGAIDGL</sequence>
<dbReference type="InterPro" id="IPR014867">
    <property type="entry name" value="Spore_coat_CotH_CotH2/3/7"/>
</dbReference>
<evidence type="ECO:0000256" key="1">
    <source>
        <dbReference type="SAM" id="SignalP"/>
    </source>
</evidence>